<evidence type="ECO:0000313" key="2">
    <source>
        <dbReference type="EMBL" id="KAJ8943539.1"/>
    </source>
</evidence>
<proteinExistence type="predicted"/>
<feature type="region of interest" description="Disordered" evidence="1">
    <location>
        <begin position="1"/>
        <end position="21"/>
    </location>
</feature>
<keyword evidence="3" id="KW-1185">Reference proteome</keyword>
<evidence type="ECO:0000256" key="1">
    <source>
        <dbReference type="SAM" id="MobiDB-lite"/>
    </source>
</evidence>
<sequence>METPTLNKKQQKSSLSAKKVRSKETIKNVLAPLIPPEDYIVLKQILEQNLPKITEKVRVPWRDIKNIPKADRKKFKEDYRKK</sequence>
<evidence type="ECO:0000313" key="3">
    <source>
        <dbReference type="Proteomes" id="UP001162162"/>
    </source>
</evidence>
<reference evidence="2" key="1">
    <citation type="journal article" date="2023" name="Insect Mol. Biol.">
        <title>Genome sequencing provides insights into the evolution of gene families encoding plant cell wall-degrading enzymes in longhorned beetles.</title>
        <authorList>
            <person name="Shin N.R."/>
            <person name="Okamura Y."/>
            <person name="Kirsch R."/>
            <person name="Pauchet Y."/>
        </authorList>
    </citation>
    <scope>NUCLEOTIDE SEQUENCE</scope>
    <source>
        <strain evidence="2">AMC_N1</strain>
    </source>
</reference>
<dbReference type="EMBL" id="JAPWTK010000286">
    <property type="protein sequence ID" value="KAJ8943539.1"/>
    <property type="molecule type" value="Genomic_DNA"/>
</dbReference>
<organism evidence="2 3">
    <name type="scientific">Aromia moschata</name>
    <dbReference type="NCBI Taxonomy" id="1265417"/>
    <lineage>
        <taxon>Eukaryota</taxon>
        <taxon>Metazoa</taxon>
        <taxon>Ecdysozoa</taxon>
        <taxon>Arthropoda</taxon>
        <taxon>Hexapoda</taxon>
        <taxon>Insecta</taxon>
        <taxon>Pterygota</taxon>
        <taxon>Neoptera</taxon>
        <taxon>Endopterygota</taxon>
        <taxon>Coleoptera</taxon>
        <taxon>Polyphaga</taxon>
        <taxon>Cucujiformia</taxon>
        <taxon>Chrysomeloidea</taxon>
        <taxon>Cerambycidae</taxon>
        <taxon>Cerambycinae</taxon>
        <taxon>Callichromatini</taxon>
        <taxon>Aromia</taxon>
    </lineage>
</organism>
<dbReference type="AlphaFoldDB" id="A0AAV8XYF2"/>
<accession>A0AAV8XYF2</accession>
<gene>
    <name evidence="2" type="ORF">NQ318_023050</name>
</gene>
<comment type="caution">
    <text evidence="2">The sequence shown here is derived from an EMBL/GenBank/DDBJ whole genome shotgun (WGS) entry which is preliminary data.</text>
</comment>
<name>A0AAV8XYF2_9CUCU</name>
<protein>
    <submittedName>
        <fullName evidence="2">Uncharacterized protein</fullName>
    </submittedName>
</protein>
<dbReference type="Proteomes" id="UP001162162">
    <property type="component" value="Unassembled WGS sequence"/>
</dbReference>